<feature type="chain" id="PRO_5044792925" evidence="7">
    <location>
        <begin position="23"/>
        <end position="828"/>
    </location>
</feature>
<dbReference type="InterPro" id="IPR036055">
    <property type="entry name" value="LDL_receptor-like_sf"/>
</dbReference>
<dbReference type="Pfam" id="PF00059">
    <property type="entry name" value="Lectin_C"/>
    <property type="match status" value="1"/>
</dbReference>
<accession>A0ABD3WHB4</accession>
<dbReference type="PANTHER" id="PTHR45785">
    <property type="entry name" value="COMPLEMENT FACTOR H-RELATED"/>
    <property type="match status" value="1"/>
</dbReference>
<dbReference type="InterPro" id="IPR000436">
    <property type="entry name" value="Sushi_SCR_CCP_dom"/>
</dbReference>
<evidence type="ECO:0000256" key="5">
    <source>
        <dbReference type="PROSITE-ProRule" id="PRU00124"/>
    </source>
</evidence>
<dbReference type="Proteomes" id="UP001634394">
    <property type="component" value="Unassembled WGS sequence"/>
</dbReference>
<feature type="domain" description="Sushi" evidence="9">
    <location>
        <begin position="423"/>
        <end position="481"/>
    </location>
</feature>
<feature type="disulfide bond" evidence="6">
    <location>
        <begin position="517"/>
        <end position="544"/>
    </location>
</feature>
<comment type="subcellular location">
    <subcellularLocation>
        <location evidence="1">Virion</location>
    </subcellularLocation>
</comment>
<evidence type="ECO:0000259" key="9">
    <source>
        <dbReference type="PROSITE" id="PS50923"/>
    </source>
</evidence>
<evidence type="ECO:0000256" key="4">
    <source>
        <dbReference type="ARBA" id="ARBA00023157"/>
    </source>
</evidence>
<dbReference type="Gene3D" id="4.10.400.10">
    <property type="entry name" value="Low-density Lipoprotein Receptor"/>
    <property type="match status" value="1"/>
</dbReference>
<keyword evidence="3 7" id="KW-0732">Signal</keyword>
<protein>
    <submittedName>
        <fullName evidence="10">Uncharacterized protein</fullName>
    </submittedName>
</protein>
<evidence type="ECO:0000259" key="8">
    <source>
        <dbReference type="PROSITE" id="PS50041"/>
    </source>
</evidence>
<evidence type="ECO:0000313" key="11">
    <source>
        <dbReference type="Proteomes" id="UP001634394"/>
    </source>
</evidence>
<dbReference type="InterPro" id="IPR016187">
    <property type="entry name" value="CTDL_fold"/>
</dbReference>
<keyword evidence="4 6" id="KW-1015">Disulfide bond</keyword>
<feature type="disulfide bond" evidence="5">
    <location>
        <begin position="32"/>
        <end position="50"/>
    </location>
</feature>
<evidence type="ECO:0000256" key="6">
    <source>
        <dbReference type="PROSITE-ProRule" id="PRU00302"/>
    </source>
</evidence>
<feature type="domain" description="Sushi" evidence="9">
    <location>
        <begin position="482"/>
        <end position="546"/>
    </location>
</feature>
<keyword evidence="2 6" id="KW-0768">Sushi</keyword>
<dbReference type="Gene3D" id="2.10.70.10">
    <property type="entry name" value="Complement Module, domain 1"/>
    <property type="match status" value="6"/>
</dbReference>
<feature type="domain" description="Sushi" evidence="9">
    <location>
        <begin position="172"/>
        <end position="242"/>
    </location>
</feature>
<evidence type="ECO:0000256" key="2">
    <source>
        <dbReference type="ARBA" id="ARBA00022659"/>
    </source>
</evidence>
<comment type="caution">
    <text evidence="6">Lacks conserved residue(s) required for the propagation of feature annotation.</text>
</comment>
<evidence type="ECO:0000313" key="10">
    <source>
        <dbReference type="EMBL" id="KAL3872107.1"/>
    </source>
</evidence>
<feature type="domain" description="C-type lectin" evidence="8">
    <location>
        <begin position="694"/>
        <end position="808"/>
    </location>
</feature>
<dbReference type="SMART" id="SM00034">
    <property type="entry name" value="CLECT"/>
    <property type="match status" value="1"/>
</dbReference>
<dbReference type="PROSITE" id="PS50923">
    <property type="entry name" value="SUSHI"/>
    <property type="match status" value="5"/>
</dbReference>
<evidence type="ECO:0000256" key="3">
    <source>
        <dbReference type="ARBA" id="ARBA00022729"/>
    </source>
</evidence>
<comment type="caution">
    <text evidence="10">The sequence shown here is derived from an EMBL/GenBank/DDBJ whole genome shotgun (WGS) entry which is preliminary data.</text>
</comment>
<dbReference type="CDD" id="cd00033">
    <property type="entry name" value="CCP"/>
    <property type="match status" value="3"/>
</dbReference>
<dbReference type="PANTHER" id="PTHR45785:SF2">
    <property type="entry name" value="COMPLEMENT FACTOR H-RELATED"/>
    <property type="match status" value="1"/>
</dbReference>
<keyword evidence="11" id="KW-1185">Reference proteome</keyword>
<dbReference type="PROSITE" id="PS01209">
    <property type="entry name" value="LDLRA_1"/>
    <property type="match status" value="1"/>
</dbReference>
<dbReference type="PROSITE" id="PS50068">
    <property type="entry name" value="LDLRA_2"/>
    <property type="match status" value="1"/>
</dbReference>
<dbReference type="SUPFAM" id="SSF57424">
    <property type="entry name" value="LDL receptor-like module"/>
    <property type="match status" value="1"/>
</dbReference>
<dbReference type="EMBL" id="JBJQND010000007">
    <property type="protein sequence ID" value="KAL3872107.1"/>
    <property type="molecule type" value="Genomic_DNA"/>
</dbReference>
<dbReference type="InterPro" id="IPR035976">
    <property type="entry name" value="Sushi/SCR/CCP_sf"/>
</dbReference>
<dbReference type="PROSITE" id="PS50041">
    <property type="entry name" value="C_TYPE_LECTIN_2"/>
    <property type="match status" value="1"/>
</dbReference>
<gene>
    <name evidence="10" type="ORF">ACJMK2_040060</name>
</gene>
<dbReference type="InterPro" id="IPR002172">
    <property type="entry name" value="LDrepeatLR_classA_rpt"/>
</dbReference>
<feature type="signal peptide" evidence="7">
    <location>
        <begin position="1"/>
        <end position="22"/>
    </location>
</feature>
<proteinExistence type="predicted"/>
<dbReference type="CDD" id="cd00037">
    <property type="entry name" value="CLECT"/>
    <property type="match status" value="1"/>
</dbReference>
<feature type="disulfide bond" evidence="5">
    <location>
        <begin position="25"/>
        <end position="37"/>
    </location>
</feature>
<dbReference type="SUPFAM" id="SSF56436">
    <property type="entry name" value="C-type lectin-like"/>
    <property type="match status" value="1"/>
</dbReference>
<dbReference type="InterPro" id="IPR016186">
    <property type="entry name" value="C-type_lectin-like/link_sf"/>
</dbReference>
<feature type="disulfide bond" evidence="6">
    <location>
        <begin position="365"/>
        <end position="408"/>
    </location>
</feature>
<dbReference type="InterPro" id="IPR023415">
    <property type="entry name" value="LDLR_class-A_CS"/>
</dbReference>
<feature type="domain" description="Sushi" evidence="9">
    <location>
        <begin position="549"/>
        <end position="608"/>
    </location>
</feature>
<feature type="disulfide bond" evidence="6">
    <location>
        <begin position="551"/>
        <end position="594"/>
    </location>
</feature>
<sequence>MLHPRNMMLILFLPGFVLVVAATSCSDSQFQCRSGTCIDITDRCDEFPDCVDRSDETDGCGAECVLNDLKKFLYKDDPVKAVYRSGDTIRISCPKHVDYGYIYEYAYDSDETFTEVTCNNGSWVRYIPKCMTDNADSSIKSTPTTDLADVTSTTDVDVAHYHSTSHASSESADCQLHGFSQYLIENDSTKKSYQHGQKINIACLQGNADDPTDETQQISSDSHSELTCHNGRWDGSYPECFKSCLPYVLKDFLVDEEHTMEEYRSGEQISVACSGNSADQIRYLTCLNGQWIGQYPECFVLCRRSSIQGNLTMETGSEYFLPGDVVQIKICWGNIPVEGDGHLTCMANGSWYGHASCPPQSDSDCLSPPDVQNAYILDGLQDRYPEGYNVTYKCEQDFWLRGNNKLTCINGKWTEEQFYCITRTCFYPGEIENGKILNITVDVGQYVHVSCDDGYILKGSHLLLCNAEGNLYSETKPTCEAVQCQPLRPPDHGWIDHYEVSNGRASNTYKSFVRIRCKHGYQLIGSERRQCQADRTWSGEDATCQKRGANCYRIPDVAGAMIEGKRKLWYAHGSTISYNCVENYIRTGNNQFACVDGHWMGGDMNCTRPICQLSSLDLRHGRFNGVDQMTIVHGDRISMRETITCNDGYTVPPNISYISCYNGTLDPPTFDCVKYDDSIRSCHLSKYEGKVIRYKDKCYLVTDSTFMYRKRDAATFCQILGPNAYLAIVPDKETNEAIRYLINMVPGEHKYWFGAMWNDDNSRWEWHDEIPLDYTNWKSGEGGKTSIFGKIEECAVFTLDGLWEDKLCRNFGIVEERYKAICEIAVDW</sequence>
<dbReference type="Pfam" id="PF00057">
    <property type="entry name" value="Ldl_recept_a"/>
    <property type="match status" value="1"/>
</dbReference>
<reference evidence="10 11" key="1">
    <citation type="submission" date="2024-11" db="EMBL/GenBank/DDBJ databases">
        <title>Chromosome-level genome assembly of the freshwater bivalve Anodonta woodiana.</title>
        <authorList>
            <person name="Chen X."/>
        </authorList>
    </citation>
    <scope>NUCLEOTIDE SEQUENCE [LARGE SCALE GENOMIC DNA]</scope>
    <source>
        <strain evidence="10">MN2024</strain>
        <tissue evidence="10">Gills</tissue>
    </source>
</reference>
<evidence type="ECO:0000256" key="7">
    <source>
        <dbReference type="SAM" id="SignalP"/>
    </source>
</evidence>
<organism evidence="10 11">
    <name type="scientific">Sinanodonta woodiana</name>
    <name type="common">Chinese pond mussel</name>
    <name type="synonym">Anodonta woodiana</name>
    <dbReference type="NCBI Taxonomy" id="1069815"/>
    <lineage>
        <taxon>Eukaryota</taxon>
        <taxon>Metazoa</taxon>
        <taxon>Spiralia</taxon>
        <taxon>Lophotrochozoa</taxon>
        <taxon>Mollusca</taxon>
        <taxon>Bivalvia</taxon>
        <taxon>Autobranchia</taxon>
        <taxon>Heteroconchia</taxon>
        <taxon>Palaeoheterodonta</taxon>
        <taxon>Unionida</taxon>
        <taxon>Unionoidea</taxon>
        <taxon>Unionidae</taxon>
        <taxon>Unioninae</taxon>
        <taxon>Sinanodonta</taxon>
    </lineage>
</organism>
<dbReference type="SUPFAM" id="SSF57535">
    <property type="entry name" value="Complement control module/SCR domain"/>
    <property type="match status" value="4"/>
</dbReference>
<dbReference type="CDD" id="cd00112">
    <property type="entry name" value="LDLa"/>
    <property type="match status" value="1"/>
</dbReference>
<dbReference type="InterPro" id="IPR051503">
    <property type="entry name" value="ComplSys_Reg/VirEntry_Med"/>
</dbReference>
<feature type="domain" description="Sushi" evidence="9">
    <location>
        <begin position="363"/>
        <end position="422"/>
    </location>
</feature>
<dbReference type="InterPro" id="IPR001304">
    <property type="entry name" value="C-type_lectin-like"/>
</dbReference>
<dbReference type="PROSITE" id="PS51257">
    <property type="entry name" value="PROKAR_LIPOPROTEIN"/>
    <property type="match status" value="1"/>
</dbReference>
<dbReference type="SMART" id="SM00192">
    <property type="entry name" value="LDLa"/>
    <property type="match status" value="1"/>
</dbReference>
<dbReference type="Pfam" id="PF00084">
    <property type="entry name" value="Sushi"/>
    <property type="match status" value="3"/>
</dbReference>
<dbReference type="Gene3D" id="3.10.100.10">
    <property type="entry name" value="Mannose-Binding Protein A, subunit A"/>
    <property type="match status" value="1"/>
</dbReference>
<name>A0ABD3WHB4_SINWO</name>
<dbReference type="AlphaFoldDB" id="A0ABD3WHB4"/>
<evidence type="ECO:0000256" key="1">
    <source>
        <dbReference type="ARBA" id="ARBA00004328"/>
    </source>
</evidence>
<dbReference type="SMART" id="SM00032">
    <property type="entry name" value="CCP"/>
    <property type="match status" value="9"/>
</dbReference>